<evidence type="ECO:0000313" key="3">
    <source>
        <dbReference type="Proteomes" id="UP000000639"/>
    </source>
</evidence>
<evidence type="ECO:0000259" key="1">
    <source>
        <dbReference type="Pfam" id="PF07693"/>
    </source>
</evidence>
<dbReference type="SUPFAM" id="SSF52540">
    <property type="entry name" value="P-loop containing nucleoside triphosphate hydrolases"/>
    <property type="match status" value="1"/>
</dbReference>
<keyword evidence="3" id="KW-1185">Reference proteome</keyword>
<protein>
    <recommendedName>
        <fullName evidence="1">KAP NTPase domain-containing protein</fullName>
    </recommendedName>
</protein>
<sequence>MTDIIKRIENLFKDDSMPPMILIDGDWGSGKTYFIKNKLIPHFENKDKKVVFFSLYGISDLNDFRDKLLSVYSMNDKDASTGFKDLSTIFTKLGSVLGESNASNLGAIANSLTGMIKHAALGRIKGFTLILDDLERVADDKLTGLLLGECIELAENNQIKIIVAANAKKITTNTMLEKAFVDIIPYKTSPEEMVNIAIEGIELFEKNKINIKNEVIRLDYTNLRVLKRALFRLKPVLQKIKESNEIIKEPSAKIATSTILAICFAHYEKHYTKKEISKNVVRSEIIKIHLDNKGKKTDPPSMKEKELSIILGNVNTVLNTLDYCFGEKLKINIINDLNLPKKKDPLNSMITGNYIYGTEEEFVLGIALLKKCIMSKETVNFEQWGKACHMLLYFSRFNYINDTEEDLWVTINEFKNIIDFAPNDGYTSWISSIDNQELKNILREKSASASNKSQNIATKAFKDVMVHSWKNALETEIHSSQSNKVLSFTDSEFLNQCIENWDAIDIKEFNIALGERYEVLTSNSYDQELINLKGIKKMLEEKLQKMESSFKKGELTKLLHTSGKTLKHLIDIQAKNSRD</sequence>
<dbReference type="EMBL" id="CP000510">
    <property type="protein sequence ID" value="ABM05107.1"/>
    <property type="molecule type" value="Genomic_DNA"/>
</dbReference>
<dbReference type="HOGENOM" id="CLU_465213_0_0_6"/>
<proteinExistence type="predicted"/>
<dbReference type="eggNOG" id="ENOG5030IV8">
    <property type="taxonomic scope" value="Bacteria"/>
</dbReference>
<dbReference type="OrthoDB" id="88903at2"/>
<dbReference type="InterPro" id="IPR011646">
    <property type="entry name" value="KAP_P-loop"/>
</dbReference>
<reference evidence="2 3" key="1">
    <citation type="submission" date="2007-01" db="EMBL/GenBank/DDBJ databases">
        <title>Complete sequence of Psychromonas ingrahamii 37.</title>
        <authorList>
            <consortium name="US DOE Joint Genome Institute"/>
            <person name="Copeland A."/>
            <person name="Lucas S."/>
            <person name="Lapidus A."/>
            <person name="Barry K."/>
            <person name="Detter J.C."/>
            <person name="Glavina del Rio T."/>
            <person name="Hammon N."/>
            <person name="Israni S."/>
            <person name="Dalin E."/>
            <person name="Tice H."/>
            <person name="Pitluck S."/>
            <person name="Thompson L.S."/>
            <person name="Brettin T."/>
            <person name="Bruce D."/>
            <person name="Han C."/>
            <person name="Tapia R."/>
            <person name="Schmutz J."/>
            <person name="Larimer F."/>
            <person name="Land M."/>
            <person name="Hauser L."/>
            <person name="Kyrpides N."/>
            <person name="Ivanova N."/>
            <person name="Staley J."/>
            <person name="Richardson P."/>
        </authorList>
    </citation>
    <scope>NUCLEOTIDE SEQUENCE [LARGE SCALE GENOMIC DNA]</scope>
    <source>
        <strain evidence="2 3">37</strain>
    </source>
</reference>
<dbReference type="Gene3D" id="3.40.50.300">
    <property type="entry name" value="P-loop containing nucleotide triphosphate hydrolases"/>
    <property type="match status" value="1"/>
</dbReference>
<feature type="domain" description="KAP NTPase" evidence="1">
    <location>
        <begin position="17"/>
        <end position="69"/>
    </location>
</feature>
<gene>
    <name evidence="2" type="ordered locus">Ping_3423</name>
</gene>
<evidence type="ECO:0000313" key="2">
    <source>
        <dbReference type="EMBL" id="ABM05107.1"/>
    </source>
</evidence>
<dbReference type="KEGG" id="pin:Ping_3423"/>
<name>A1T042_PSYIN</name>
<organism evidence="2 3">
    <name type="scientific">Psychromonas ingrahamii (strain DSM 17664 / CCUG 51855 / 37)</name>
    <dbReference type="NCBI Taxonomy" id="357804"/>
    <lineage>
        <taxon>Bacteria</taxon>
        <taxon>Pseudomonadati</taxon>
        <taxon>Pseudomonadota</taxon>
        <taxon>Gammaproteobacteria</taxon>
        <taxon>Alteromonadales</taxon>
        <taxon>Psychromonadaceae</taxon>
        <taxon>Psychromonas</taxon>
    </lineage>
</organism>
<dbReference type="AlphaFoldDB" id="A1T042"/>
<accession>A1T042</accession>
<dbReference type="Pfam" id="PF07693">
    <property type="entry name" value="KAP_NTPase"/>
    <property type="match status" value="1"/>
</dbReference>
<dbReference type="InterPro" id="IPR027417">
    <property type="entry name" value="P-loop_NTPase"/>
</dbReference>
<dbReference type="RefSeq" id="WP_011771659.1">
    <property type="nucleotide sequence ID" value="NC_008709.1"/>
</dbReference>
<dbReference type="Proteomes" id="UP000000639">
    <property type="component" value="Chromosome"/>
</dbReference>